<protein>
    <submittedName>
        <fullName evidence="1">Uncharacterized protein</fullName>
    </submittedName>
</protein>
<evidence type="ECO:0000313" key="1">
    <source>
        <dbReference type="EMBL" id="KKN15751.1"/>
    </source>
</evidence>
<proteinExistence type="predicted"/>
<organism evidence="1">
    <name type="scientific">marine sediment metagenome</name>
    <dbReference type="NCBI Taxonomy" id="412755"/>
    <lineage>
        <taxon>unclassified sequences</taxon>
        <taxon>metagenomes</taxon>
        <taxon>ecological metagenomes</taxon>
    </lineage>
</organism>
<gene>
    <name evidence="1" type="ORF">LCGC14_0982840</name>
</gene>
<dbReference type="EMBL" id="LAZR01003681">
    <property type="protein sequence ID" value="KKN15751.1"/>
    <property type="molecule type" value="Genomic_DNA"/>
</dbReference>
<reference evidence="1" key="1">
    <citation type="journal article" date="2015" name="Nature">
        <title>Complex archaea that bridge the gap between prokaryotes and eukaryotes.</title>
        <authorList>
            <person name="Spang A."/>
            <person name="Saw J.H."/>
            <person name="Jorgensen S.L."/>
            <person name="Zaremba-Niedzwiedzka K."/>
            <person name="Martijn J."/>
            <person name="Lind A.E."/>
            <person name="van Eijk R."/>
            <person name="Schleper C."/>
            <person name="Guy L."/>
            <person name="Ettema T.J."/>
        </authorList>
    </citation>
    <scope>NUCLEOTIDE SEQUENCE</scope>
</reference>
<comment type="caution">
    <text evidence="1">The sequence shown here is derived from an EMBL/GenBank/DDBJ whole genome shotgun (WGS) entry which is preliminary data.</text>
</comment>
<dbReference type="AlphaFoldDB" id="A0A0F9QRF3"/>
<accession>A0A0F9QRF3</accession>
<sequence length="43" mass="5297">MILMEKKEWLGMELCRENHPILIYNAWNLYKNILDGKTHNIYF</sequence>
<name>A0A0F9QRF3_9ZZZZ</name>